<feature type="compositionally biased region" description="Acidic residues" evidence="7">
    <location>
        <begin position="974"/>
        <end position="983"/>
    </location>
</feature>
<dbReference type="InterPro" id="IPR027640">
    <property type="entry name" value="Kinesin-like_fam"/>
</dbReference>
<feature type="region of interest" description="Disordered" evidence="7">
    <location>
        <begin position="638"/>
        <end position="725"/>
    </location>
</feature>
<dbReference type="InterPro" id="IPR019821">
    <property type="entry name" value="Kinesin_motor_CS"/>
</dbReference>
<gene>
    <name evidence="9" type="ORF">TrVE_jg7124</name>
</gene>
<dbReference type="GO" id="GO:0003777">
    <property type="term" value="F:microtubule motor activity"/>
    <property type="evidence" value="ECO:0007669"/>
    <property type="project" value="InterPro"/>
</dbReference>
<dbReference type="PANTHER" id="PTHR47968:SF75">
    <property type="entry name" value="CENTROMERE-ASSOCIATED PROTEIN E"/>
    <property type="match status" value="1"/>
</dbReference>
<dbReference type="GO" id="GO:0008017">
    <property type="term" value="F:microtubule binding"/>
    <property type="evidence" value="ECO:0007669"/>
    <property type="project" value="InterPro"/>
</dbReference>
<dbReference type="PRINTS" id="PR00380">
    <property type="entry name" value="KINESINHEAVY"/>
</dbReference>
<feature type="domain" description="Kinesin motor" evidence="8">
    <location>
        <begin position="23"/>
        <end position="409"/>
    </location>
</feature>
<organism evidence="9 10">
    <name type="scientific">Triparma verrucosa</name>
    <dbReference type="NCBI Taxonomy" id="1606542"/>
    <lineage>
        <taxon>Eukaryota</taxon>
        <taxon>Sar</taxon>
        <taxon>Stramenopiles</taxon>
        <taxon>Ochrophyta</taxon>
        <taxon>Bolidophyceae</taxon>
        <taxon>Parmales</taxon>
        <taxon>Triparmaceae</taxon>
        <taxon>Triparma</taxon>
    </lineage>
</organism>
<evidence type="ECO:0000256" key="7">
    <source>
        <dbReference type="SAM" id="MobiDB-lite"/>
    </source>
</evidence>
<protein>
    <recommendedName>
        <fullName evidence="8">Kinesin motor domain-containing protein</fullName>
    </recommendedName>
</protein>
<feature type="compositionally biased region" description="Basic residues" evidence="7">
    <location>
        <begin position="1021"/>
        <end position="1034"/>
    </location>
</feature>
<dbReference type="Gene3D" id="3.40.850.10">
    <property type="entry name" value="Kinesin motor domain"/>
    <property type="match status" value="1"/>
</dbReference>
<evidence type="ECO:0000256" key="5">
    <source>
        <dbReference type="PROSITE-ProRule" id="PRU00283"/>
    </source>
</evidence>
<keyword evidence="2 5" id="KW-0067">ATP-binding</keyword>
<feature type="region of interest" description="Disordered" evidence="7">
    <location>
        <begin position="1"/>
        <end position="24"/>
    </location>
</feature>
<feature type="compositionally biased region" description="Polar residues" evidence="7">
    <location>
        <begin position="917"/>
        <end position="929"/>
    </location>
</feature>
<dbReference type="InterPro" id="IPR036961">
    <property type="entry name" value="Kinesin_motor_dom_sf"/>
</dbReference>
<evidence type="ECO:0000259" key="8">
    <source>
        <dbReference type="PROSITE" id="PS50067"/>
    </source>
</evidence>
<evidence type="ECO:0000313" key="10">
    <source>
        <dbReference type="Proteomes" id="UP001165160"/>
    </source>
</evidence>
<comment type="caution">
    <text evidence="9">The sequence shown here is derived from an EMBL/GenBank/DDBJ whole genome shotgun (WGS) entry which is preliminary data.</text>
</comment>
<dbReference type="SMART" id="SM00129">
    <property type="entry name" value="KISc"/>
    <property type="match status" value="1"/>
</dbReference>
<feature type="region of interest" description="Disordered" evidence="7">
    <location>
        <begin position="202"/>
        <end position="222"/>
    </location>
</feature>
<evidence type="ECO:0000256" key="1">
    <source>
        <dbReference type="ARBA" id="ARBA00022741"/>
    </source>
</evidence>
<dbReference type="Pfam" id="PF00225">
    <property type="entry name" value="Kinesin"/>
    <property type="match status" value="1"/>
</dbReference>
<evidence type="ECO:0000256" key="4">
    <source>
        <dbReference type="ARBA" id="ARBA00023175"/>
    </source>
</evidence>
<dbReference type="PANTHER" id="PTHR47968">
    <property type="entry name" value="CENTROMERE PROTEIN E"/>
    <property type="match status" value="1"/>
</dbReference>
<keyword evidence="3 6" id="KW-0175">Coiled coil</keyword>
<keyword evidence="4 5" id="KW-0505">Motor protein</keyword>
<dbReference type="SUPFAM" id="SSF52540">
    <property type="entry name" value="P-loop containing nucleoside triphosphate hydrolases"/>
    <property type="match status" value="1"/>
</dbReference>
<feature type="compositionally biased region" description="Acidic residues" evidence="7">
    <location>
        <begin position="638"/>
        <end position="659"/>
    </location>
</feature>
<dbReference type="InterPro" id="IPR001752">
    <property type="entry name" value="Kinesin_motor_dom"/>
</dbReference>
<dbReference type="GO" id="GO:0007018">
    <property type="term" value="P:microtubule-based movement"/>
    <property type="evidence" value="ECO:0007669"/>
    <property type="project" value="InterPro"/>
</dbReference>
<evidence type="ECO:0000313" key="9">
    <source>
        <dbReference type="EMBL" id="GMH84173.1"/>
    </source>
</evidence>
<feature type="region of interest" description="Disordered" evidence="7">
    <location>
        <begin position="1014"/>
        <end position="1082"/>
    </location>
</feature>
<feature type="coiled-coil region" evidence="6">
    <location>
        <begin position="526"/>
        <end position="581"/>
    </location>
</feature>
<feature type="compositionally biased region" description="Basic and acidic residues" evidence="7">
    <location>
        <begin position="1069"/>
        <end position="1082"/>
    </location>
</feature>
<feature type="compositionally biased region" description="Basic and acidic residues" evidence="7">
    <location>
        <begin position="984"/>
        <end position="995"/>
    </location>
</feature>
<feature type="region of interest" description="Disordered" evidence="7">
    <location>
        <begin position="129"/>
        <end position="158"/>
    </location>
</feature>
<feature type="compositionally biased region" description="Acidic residues" evidence="7">
    <location>
        <begin position="137"/>
        <end position="148"/>
    </location>
</feature>
<accession>A0A9W7BCC9</accession>
<dbReference type="EMBL" id="BRXX01000034">
    <property type="protein sequence ID" value="GMH84173.1"/>
    <property type="molecule type" value="Genomic_DNA"/>
</dbReference>
<dbReference type="PROSITE" id="PS50067">
    <property type="entry name" value="KINESIN_MOTOR_2"/>
    <property type="match status" value="1"/>
</dbReference>
<feature type="region of interest" description="Disordered" evidence="7">
    <location>
        <begin position="873"/>
        <end position="1001"/>
    </location>
</feature>
<proteinExistence type="inferred from homology"/>
<feature type="compositionally biased region" description="Pro residues" evidence="7">
    <location>
        <begin position="685"/>
        <end position="707"/>
    </location>
</feature>
<name>A0A9W7BCC9_9STRA</name>
<comment type="similarity">
    <text evidence="5">Belongs to the TRAFAC class myosin-kinesin ATPase superfamily. Kinesin family.</text>
</comment>
<dbReference type="Proteomes" id="UP001165160">
    <property type="component" value="Unassembled WGS sequence"/>
</dbReference>
<reference evidence="10" key="1">
    <citation type="journal article" date="2023" name="Commun. Biol.">
        <title>Genome analysis of Parmales, the sister group of diatoms, reveals the evolutionary specialization of diatoms from phago-mixotrophs to photoautotrophs.</title>
        <authorList>
            <person name="Ban H."/>
            <person name="Sato S."/>
            <person name="Yoshikawa S."/>
            <person name="Yamada K."/>
            <person name="Nakamura Y."/>
            <person name="Ichinomiya M."/>
            <person name="Sato N."/>
            <person name="Blanc-Mathieu R."/>
            <person name="Endo H."/>
            <person name="Kuwata A."/>
            <person name="Ogata H."/>
        </authorList>
    </citation>
    <scope>NUCLEOTIDE SEQUENCE [LARGE SCALE GENOMIC DNA]</scope>
    <source>
        <strain evidence="10">NIES 3699</strain>
    </source>
</reference>
<evidence type="ECO:0000256" key="3">
    <source>
        <dbReference type="ARBA" id="ARBA00023054"/>
    </source>
</evidence>
<dbReference type="GO" id="GO:0005524">
    <property type="term" value="F:ATP binding"/>
    <property type="evidence" value="ECO:0007669"/>
    <property type="project" value="UniProtKB-UniRule"/>
</dbReference>
<feature type="compositionally biased region" description="Polar residues" evidence="7">
    <location>
        <begin position="208"/>
        <end position="222"/>
    </location>
</feature>
<dbReference type="AlphaFoldDB" id="A0A9W7BCC9"/>
<evidence type="ECO:0000256" key="2">
    <source>
        <dbReference type="ARBA" id="ARBA00022840"/>
    </source>
</evidence>
<feature type="region of interest" description="Disordered" evidence="7">
    <location>
        <begin position="599"/>
        <end position="618"/>
    </location>
</feature>
<evidence type="ECO:0000256" key="6">
    <source>
        <dbReference type="SAM" id="Coils"/>
    </source>
</evidence>
<sequence>MDDEGGEAPALPSSSDDGGGSESIRVCCRFRPIPPSKNQDPEAFVKHPNLKTVVIDPPAYDESAFLDGGGSILSDSYNFNFDQVFPPSASTLDVYNFLGTDVVGGVLNGYNSCLFVYGQTGSGKTHTMMGSGGIVGSEEESSDEEEEGQPPKDPDKYGLTPLIISDLFDGFSKAPESVTFTVRVSFVEVYLERVKDLLAPQFHGGNAPQPNTTSLTNGQTINPNNLQLRTHPTSNAVYIQGVSEFYCSCEEDVFYHLERGNGVRAVGETKMNRDSSRSHSVFIVKVERRDGITDDDTEDPEGGAGVKTGQLYLVDLAGSESVGKTGADGLRLKEAQLINKSLSSLGNVINALSEGKQHVPYRDSKLTRMLEDCLGGNAKTTLVCMCSSEARNAVESVSTCRFGVRAKRVINTARINVEKGVEEYKSELMKINKREKELMKFVNALCRELRSLKEKIEAMQGTNQDDDALMSIKFEGPLCPETSSQEVKVVTKTVIQTDPQDGIMIERLQTALETTIEELQIRGEELAEAKFDLNTARMEIEDFKEQRAGVSGEIEKYKADVSLLEQEKMQFEREMKNSQYKEKEATMFLRQMRKEYRRLQQQISGGGRSSSADADDDGVGFIDKMMAESGLMDAEEEEMFEKEFAEEEEASANDEEDTIGEGVKVDAGGEVGGGGDKKIDAPILPSSPIPPPPSTTPPVTPPPPPPRASESANSNTEAPGVSSAEVEKLVAEAVSKATAKSSKRETELVGDLGEMTRKFIDLRLQLEEEKVNVEMLSGSASQKKIAAEAVRLRKILERRSRDVQTALLKGQELHMMNKTLSRKLANREQHVEYLEASLTDLQAGHREFLTENQGRVADLETENKRLQRLVDALSSHGPTHSPSRVMMPIRGGGGSKRKTSATSGTGSPRRGSESGDRSSPQMTRSQSDPPSKKTPVKGVGDEDDEMWSPLKDGAVPVLVGNLSVEKKEAYFGGSDDEDEDEDEGWGHEEDRKKQEQEDDDVAVAKAAAAAVKAMNKESERLKKKSRKLSSRLKGMKTLLPKRSSMTSIGSILPKVPSTLKRGMSSSSKGADKDEDKDSWLFG</sequence>
<dbReference type="PROSITE" id="PS00411">
    <property type="entry name" value="KINESIN_MOTOR_1"/>
    <property type="match status" value="1"/>
</dbReference>
<keyword evidence="10" id="KW-1185">Reference proteome</keyword>
<keyword evidence="1 5" id="KW-0547">Nucleotide-binding</keyword>
<dbReference type="InterPro" id="IPR027417">
    <property type="entry name" value="P-loop_NTPase"/>
</dbReference>
<feature type="binding site" evidence="5">
    <location>
        <begin position="118"/>
        <end position="125"/>
    </location>
    <ligand>
        <name>ATP</name>
        <dbReference type="ChEBI" id="CHEBI:30616"/>
    </ligand>
</feature>